<evidence type="ECO:0000313" key="2">
    <source>
        <dbReference type="Proteomes" id="UP000076722"/>
    </source>
</evidence>
<organism evidence="1 2">
    <name type="scientific">Sistotremastrum niveocremeum HHB9708</name>
    <dbReference type="NCBI Taxonomy" id="1314777"/>
    <lineage>
        <taxon>Eukaryota</taxon>
        <taxon>Fungi</taxon>
        <taxon>Dikarya</taxon>
        <taxon>Basidiomycota</taxon>
        <taxon>Agaricomycotina</taxon>
        <taxon>Agaricomycetes</taxon>
        <taxon>Sistotremastrales</taxon>
        <taxon>Sistotremastraceae</taxon>
        <taxon>Sertulicium</taxon>
        <taxon>Sertulicium niveocremeum</taxon>
    </lineage>
</organism>
<keyword evidence="2" id="KW-1185">Reference proteome</keyword>
<dbReference type="NCBIfam" id="TIGR01571">
    <property type="entry name" value="A_thal_Cys_rich"/>
    <property type="match status" value="1"/>
</dbReference>
<sequence>MSYTPEKTMSAQPGATAQMTVDHKNVKGLPFNKDNQRSWSNGIFGCFGDCATCCVSTFLPCITYAQNKSRIQYLEANGARHPSGGEMINGDCFIHGCLTVIAGLGCLLQIGNRKNVREHYRIEGGGAGDCFYSCCCQPCALTQEAREIELEEQSY</sequence>
<dbReference type="OrthoDB" id="1045822at2759"/>
<evidence type="ECO:0000313" key="1">
    <source>
        <dbReference type="EMBL" id="KZS97126.1"/>
    </source>
</evidence>
<protein>
    <submittedName>
        <fullName evidence="1">PLAC8-domain-containing protein</fullName>
    </submittedName>
</protein>
<name>A0A164YQ15_9AGAM</name>
<gene>
    <name evidence="1" type="ORF">SISNIDRAFT_529069</name>
</gene>
<dbReference type="STRING" id="1314777.A0A164YQ15"/>
<dbReference type="Proteomes" id="UP000076722">
    <property type="component" value="Unassembled WGS sequence"/>
</dbReference>
<dbReference type="EMBL" id="KV419397">
    <property type="protein sequence ID" value="KZS97126.1"/>
    <property type="molecule type" value="Genomic_DNA"/>
</dbReference>
<dbReference type="PANTHER" id="PTHR15907">
    <property type="entry name" value="DUF614 FAMILY PROTEIN-RELATED"/>
    <property type="match status" value="1"/>
</dbReference>
<dbReference type="Pfam" id="PF04749">
    <property type="entry name" value="PLAC8"/>
    <property type="match status" value="1"/>
</dbReference>
<dbReference type="AlphaFoldDB" id="A0A164YQ15"/>
<reference evidence="1 2" key="1">
    <citation type="journal article" date="2016" name="Mol. Biol. Evol.">
        <title>Comparative Genomics of Early-Diverging Mushroom-Forming Fungi Provides Insights into the Origins of Lignocellulose Decay Capabilities.</title>
        <authorList>
            <person name="Nagy L.G."/>
            <person name="Riley R."/>
            <person name="Tritt A."/>
            <person name="Adam C."/>
            <person name="Daum C."/>
            <person name="Floudas D."/>
            <person name="Sun H."/>
            <person name="Yadav J.S."/>
            <person name="Pangilinan J."/>
            <person name="Larsson K.H."/>
            <person name="Matsuura K."/>
            <person name="Barry K."/>
            <person name="Labutti K."/>
            <person name="Kuo R."/>
            <person name="Ohm R.A."/>
            <person name="Bhattacharya S.S."/>
            <person name="Shirouzu T."/>
            <person name="Yoshinaga Y."/>
            <person name="Martin F.M."/>
            <person name="Grigoriev I.V."/>
            <person name="Hibbett D.S."/>
        </authorList>
    </citation>
    <scope>NUCLEOTIDE SEQUENCE [LARGE SCALE GENOMIC DNA]</scope>
    <source>
        <strain evidence="1 2">HHB9708</strain>
    </source>
</reference>
<dbReference type="InterPro" id="IPR006461">
    <property type="entry name" value="PLAC_motif_containing"/>
</dbReference>
<accession>A0A164YQ15</accession>
<proteinExistence type="predicted"/>